<dbReference type="GeneID" id="4906630"/>
<protein>
    <recommendedName>
        <fullName evidence="3">Transcriptional regulator</fullName>
    </recommendedName>
</protein>
<evidence type="ECO:0000313" key="2">
    <source>
        <dbReference type="Proteomes" id="UP000000254"/>
    </source>
</evidence>
<gene>
    <name evidence="1" type="ordered locus">Smar_0265</name>
</gene>
<dbReference type="eggNOG" id="arCOG00017">
    <property type="taxonomic scope" value="Archaea"/>
</dbReference>
<proteinExistence type="predicted"/>
<dbReference type="PANTHER" id="PTHR40730:SF4">
    <property type="entry name" value="TRANSCRIPTIONAL REGULATOR"/>
    <property type="match status" value="1"/>
</dbReference>
<organism evidence="1 2">
    <name type="scientific">Staphylothermus marinus (strain ATCC 43588 / DSM 3639 / JCM 9404 / F1)</name>
    <dbReference type="NCBI Taxonomy" id="399550"/>
    <lineage>
        <taxon>Archaea</taxon>
        <taxon>Thermoproteota</taxon>
        <taxon>Thermoprotei</taxon>
        <taxon>Desulfurococcales</taxon>
        <taxon>Desulfurococcaceae</taxon>
        <taxon>Staphylothermus</taxon>
    </lineage>
</organism>
<dbReference type="STRING" id="399550.Smar_0265"/>
<dbReference type="EMBL" id="CP000575">
    <property type="protein sequence ID" value="ABN69378.1"/>
    <property type="molecule type" value="Genomic_DNA"/>
</dbReference>
<dbReference type="Gene3D" id="1.10.10.10">
    <property type="entry name" value="Winged helix-like DNA-binding domain superfamily/Winged helix DNA-binding domain"/>
    <property type="match status" value="1"/>
</dbReference>
<name>A3DL68_STAMF</name>
<dbReference type="OrthoDB" id="42697at2157"/>
<dbReference type="Proteomes" id="UP000000254">
    <property type="component" value="Chromosome"/>
</dbReference>
<dbReference type="KEGG" id="smr:Smar_0265"/>
<dbReference type="RefSeq" id="WP_011838569.1">
    <property type="nucleotide sequence ID" value="NC_009033.1"/>
</dbReference>
<dbReference type="AlphaFoldDB" id="A3DL68"/>
<dbReference type="HOGENOM" id="CLU_1954782_0_0_2"/>
<reference evidence="1 2" key="2">
    <citation type="journal article" date="2009" name="Stand. Genomic Sci.">
        <title>Complete genome sequence of Staphylothermus marinus Stetter and Fiala 1986 type strain F1.</title>
        <authorList>
            <person name="Anderson I.J."/>
            <person name="Sun H."/>
            <person name="Lapidus A."/>
            <person name="Copeland A."/>
            <person name="Glavina Del Rio T."/>
            <person name="Tice H."/>
            <person name="Dalin E."/>
            <person name="Lucas S."/>
            <person name="Barry K."/>
            <person name="Land M."/>
            <person name="Richardson P."/>
            <person name="Huber H."/>
            <person name="Kyrpides N.C."/>
        </authorList>
    </citation>
    <scope>NUCLEOTIDE SEQUENCE [LARGE SCALE GENOMIC DNA]</scope>
    <source>
        <strain evidence="2">ATCC 43588 / DSM 3639 / JCM 9404 / F1</strain>
    </source>
</reference>
<dbReference type="PANTHER" id="PTHR40730">
    <property type="entry name" value="TRANSCRIPTIONAL REGULATOR PROTEIN-LIKE PROTEIN"/>
    <property type="match status" value="1"/>
</dbReference>
<reference evidence="2" key="1">
    <citation type="journal article" date="2009" name="BMC Genomics">
        <title>The complete genome sequence of Staphylothermus marinus reveals differences in sulfur metabolism among heterotrophic Crenarchaeota.</title>
        <authorList>
            <person name="Anderson I.J."/>
            <person name="Dharmarajan L."/>
            <person name="Rodriguez J."/>
            <person name="Hooper S."/>
            <person name="Porat I."/>
            <person name="Ulrich L.E."/>
            <person name="Elkins J.G."/>
            <person name="Mavromatis K."/>
            <person name="Sun H."/>
            <person name="Land M."/>
            <person name="Lapidus A."/>
            <person name="Lucas S."/>
            <person name="Barry K."/>
            <person name="Huber H."/>
            <person name="Zhulin I.B."/>
            <person name="Whitman W.B."/>
            <person name="Mukhopadhyay B."/>
            <person name="Woese C."/>
            <person name="Bristow J."/>
            <person name="Kyrpides N."/>
        </authorList>
    </citation>
    <scope>NUCLEOTIDE SEQUENCE [LARGE SCALE GENOMIC DNA]</scope>
    <source>
        <strain evidence="2">ATCC 43588 / DSM 3639 / JCM 9404 / F1</strain>
    </source>
</reference>
<dbReference type="InterPro" id="IPR036388">
    <property type="entry name" value="WH-like_DNA-bd_sf"/>
</dbReference>
<keyword evidence="2" id="KW-1185">Reference proteome</keyword>
<accession>A3DL68</accession>
<evidence type="ECO:0008006" key="3">
    <source>
        <dbReference type="Google" id="ProtNLM"/>
    </source>
</evidence>
<evidence type="ECO:0000313" key="1">
    <source>
        <dbReference type="EMBL" id="ABN69378.1"/>
    </source>
</evidence>
<sequence>MKSIFELAYRYIVPYINRRIVEIMYQHGLSEIEIARKLRITPSAVSRYLAKQRGVQIDLSRNIDVERKLEELAEKIIDKNPSIYEIYRDITSLTLYIMSKKYMCNIHKKLDPEIDPLKCNICPELFGN</sequence>